<dbReference type="HOGENOM" id="CLU_053152_4_0_6"/>
<keyword evidence="4 6" id="KW-1133">Transmembrane helix</keyword>
<dbReference type="OrthoDB" id="9793824at2"/>
<dbReference type="PANTHER" id="PTHR36115">
    <property type="entry name" value="PROLINE-RICH ANTIGEN HOMOLOG-RELATED"/>
    <property type="match status" value="1"/>
</dbReference>
<keyword evidence="2" id="KW-1003">Cell membrane</keyword>
<keyword evidence="3 6" id="KW-0812">Transmembrane</keyword>
<dbReference type="Pfam" id="PF06271">
    <property type="entry name" value="RDD"/>
    <property type="match status" value="1"/>
</dbReference>
<protein>
    <submittedName>
        <fullName evidence="8">RDD domain containing protein</fullName>
    </submittedName>
</protein>
<dbReference type="InterPro" id="IPR010432">
    <property type="entry name" value="RDD"/>
</dbReference>
<dbReference type="Proteomes" id="UP000001962">
    <property type="component" value="Chromosome"/>
</dbReference>
<dbReference type="eggNOG" id="COG1714">
    <property type="taxonomic scope" value="Bacteria"/>
</dbReference>
<feature type="transmembrane region" description="Helical" evidence="6">
    <location>
        <begin position="54"/>
        <end position="71"/>
    </location>
</feature>
<evidence type="ECO:0000313" key="8">
    <source>
        <dbReference type="EMBL" id="ABI55915.1"/>
    </source>
</evidence>
<dbReference type="KEGG" id="aeh:Mlg_0561"/>
<feature type="transmembrane region" description="Helical" evidence="6">
    <location>
        <begin position="135"/>
        <end position="154"/>
    </location>
</feature>
<dbReference type="AlphaFoldDB" id="Q0AB72"/>
<feature type="domain" description="RDD" evidence="7">
    <location>
        <begin position="8"/>
        <end position="167"/>
    </location>
</feature>
<keyword evidence="9" id="KW-1185">Reference proteome</keyword>
<evidence type="ECO:0000256" key="5">
    <source>
        <dbReference type="ARBA" id="ARBA00023136"/>
    </source>
</evidence>
<evidence type="ECO:0000313" key="9">
    <source>
        <dbReference type="Proteomes" id="UP000001962"/>
    </source>
</evidence>
<organism evidence="8 9">
    <name type="scientific">Alkalilimnicola ehrlichii (strain ATCC BAA-1101 / DSM 17681 / MLHE-1)</name>
    <dbReference type="NCBI Taxonomy" id="187272"/>
    <lineage>
        <taxon>Bacteria</taxon>
        <taxon>Pseudomonadati</taxon>
        <taxon>Pseudomonadota</taxon>
        <taxon>Gammaproteobacteria</taxon>
        <taxon>Chromatiales</taxon>
        <taxon>Ectothiorhodospiraceae</taxon>
        <taxon>Alkalilimnicola</taxon>
    </lineage>
</organism>
<dbReference type="InterPro" id="IPR051791">
    <property type="entry name" value="Pra-immunoreactive"/>
</dbReference>
<dbReference type="RefSeq" id="WP_011628310.1">
    <property type="nucleotide sequence ID" value="NC_008340.1"/>
</dbReference>
<name>Q0AB72_ALKEH</name>
<evidence type="ECO:0000256" key="2">
    <source>
        <dbReference type="ARBA" id="ARBA00022475"/>
    </source>
</evidence>
<feature type="transmembrane region" description="Helical" evidence="6">
    <location>
        <begin position="12"/>
        <end position="34"/>
    </location>
</feature>
<evidence type="ECO:0000256" key="4">
    <source>
        <dbReference type="ARBA" id="ARBA00022989"/>
    </source>
</evidence>
<dbReference type="EMBL" id="CP000453">
    <property type="protein sequence ID" value="ABI55915.1"/>
    <property type="molecule type" value="Genomic_DNA"/>
</dbReference>
<sequence>MPQHAYPASFTVRLVAFVYDLMLVLAILMVGGALPLLFTGGDAIESGTLPGTLYQLYLLFLAGGYFVYCWVRGGQTLGMKTWRLRLVDPEGRRVTLRTALLRILLPLLGWAALLLGLYGAYFSGWSEGQTTGPRHFTFLLSGLPLLLMFGWILADPWRRGVHDRLAGTLVVREPRPAKPAR</sequence>
<evidence type="ECO:0000259" key="7">
    <source>
        <dbReference type="Pfam" id="PF06271"/>
    </source>
</evidence>
<evidence type="ECO:0000256" key="6">
    <source>
        <dbReference type="SAM" id="Phobius"/>
    </source>
</evidence>
<evidence type="ECO:0000256" key="1">
    <source>
        <dbReference type="ARBA" id="ARBA00004651"/>
    </source>
</evidence>
<accession>Q0AB72</accession>
<reference evidence="9" key="1">
    <citation type="submission" date="2006-08" db="EMBL/GenBank/DDBJ databases">
        <title>Complete sequence of Alkalilimnicola ehrilichei MLHE-1.</title>
        <authorList>
            <person name="Copeland A."/>
            <person name="Lucas S."/>
            <person name="Lapidus A."/>
            <person name="Barry K."/>
            <person name="Detter J.C."/>
            <person name="Glavina del Rio T."/>
            <person name="Hammon N."/>
            <person name="Israni S."/>
            <person name="Dalin E."/>
            <person name="Tice H."/>
            <person name="Pitluck S."/>
            <person name="Sims D."/>
            <person name="Brettin T."/>
            <person name="Bruce D."/>
            <person name="Han C."/>
            <person name="Tapia R."/>
            <person name="Gilna P."/>
            <person name="Schmutz J."/>
            <person name="Larimer F."/>
            <person name="Land M."/>
            <person name="Hauser L."/>
            <person name="Kyrpides N."/>
            <person name="Mikhailova N."/>
            <person name="Oremland R.S."/>
            <person name="Hoeft S.E."/>
            <person name="Switzer-Blum J."/>
            <person name="Kulp T."/>
            <person name="King G."/>
            <person name="Tabita R."/>
            <person name="Witte B."/>
            <person name="Santini J.M."/>
            <person name="Basu P."/>
            <person name="Hollibaugh J.T."/>
            <person name="Xie G."/>
            <person name="Stolz J.F."/>
            <person name="Richardson P."/>
        </authorList>
    </citation>
    <scope>NUCLEOTIDE SEQUENCE [LARGE SCALE GENOMIC DNA]</scope>
    <source>
        <strain evidence="9">ATCC BAA-1101 / DSM 17681 / MLHE-1</strain>
    </source>
</reference>
<proteinExistence type="predicted"/>
<keyword evidence="5 6" id="KW-0472">Membrane</keyword>
<feature type="transmembrane region" description="Helical" evidence="6">
    <location>
        <begin position="99"/>
        <end position="123"/>
    </location>
</feature>
<gene>
    <name evidence="8" type="ordered locus">Mlg_0561</name>
</gene>
<dbReference type="PANTHER" id="PTHR36115:SF10">
    <property type="entry name" value="RDD DOMAIN-CONTAINING PROTEIN"/>
    <property type="match status" value="1"/>
</dbReference>
<evidence type="ECO:0000256" key="3">
    <source>
        <dbReference type="ARBA" id="ARBA00022692"/>
    </source>
</evidence>
<dbReference type="GO" id="GO:0005886">
    <property type="term" value="C:plasma membrane"/>
    <property type="evidence" value="ECO:0007669"/>
    <property type="project" value="UniProtKB-SubCell"/>
</dbReference>
<comment type="subcellular location">
    <subcellularLocation>
        <location evidence="1">Cell membrane</location>
        <topology evidence="1">Multi-pass membrane protein</topology>
    </subcellularLocation>
</comment>